<dbReference type="SMART" id="SM00729">
    <property type="entry name" value="Elp3"/>
    <property type="match status" value="1"/>
</dbReference>
<reference evidence="9 10" key="1">
    <citation type="submission" date="2015-07" db="EMBL/GenBank/DDBJ databases">
        <authorList>
            <person name="Ju K.-S."/>
            <person name="Doroghazi J.R."/>
            <person name="Metcalf W.W."/>
        </authorList>
    </citation>
    <scope>NUCLEOTIDE SEQUENCE [LARGE SCALE GENOMIC DNA]</scope>
    <source>
        <strain evidence="9 10">NRRL B-3589</strain>
    </source>
</reference>
<name>A0ABR5IVK2_9ACTN</name>
<evidence type="ECO:0000256" key="3">
    <source>
        <dbReference type="ARBA" id="ARBA00022723"/>
    </source>
</evidence>
<sequence>MSQVIIVNPPNSNTVLDGSVCTVTRPEDHTDWSNFPSLGALTLASALADVPGVTPVYIDGTVVPWPTLLEYIDTHAGGILAVCASALTATYEAALAILAHAKAVRPAIRTVVGNDHFTALTERCLANHHACVDFGFRGNEVVGPFRDLIADLRLGRVRAPAAYPGIAVWAGGAVVQAPQRPEPVFTALRHELVDAAFDHTTPYKANFQTRVAPRLRKMLGVDLRAGMPVEIGRGCIKFRRDDACSFCSIQFGGMWKNAVDGPEAAWRLIEHMSRRTYDYLYLTADELPLTFGALLRSMYEQAPPWWTGTPESDRPVMVGYARADGLSNPRHAETLRRLGVRQLMVGLDAGSPVSLKAMNKPLSPLKEADPAHRAELMFEHNVRAMRTAREHGLLLKVGFVIGHLGMGPELLADNIASMRRLVDEGKGVIASLDVEVLSPEPGSLDYRYLTEPVSYTHPPVGGTATSSTARRRWPTTWPRSCPA</sequence>
<keyword evidence="4" id="KW-0408">Iron</keyword>
<dbReference type="PANTHER" id="PTHR43409:SF7">
    <property type="entry name" value="BLL1977 PROTEIN"/>
    <property type="match status" value="1"/>
</dbReference>
<evidence type="ECO:0000256" key="6">
    <source>
        <dbReference type="SAM" id="MobiDB-lite"/>
    </source>
</evidence>
<dbReference type="Proteomes" id="UP000037020">
    <property type="component" value="Unassembled WGS sequence"/>
</dbReference>
<organism evidence="9 10">
    <name type="scientific">Streptomyces varsoviensis</name>
    <dbReference type="NCBI Taxonomy" id="67373"/>
    <lineage>
        <taxon>Bacteria</taxon>
        <taxon>Bacillati</taxon>
        <taxon>Actinomycetota</taxon>
        <taxon>Actinomycetes</taxon>
        <taxon>Kitasatosporales</taxon>
        <taxon>Streptomycetaceae</taxon>
        <taxon>Streptomyces</taxon>
    </lineage>
</organism>
<feature type="region of interest" description="Disordered" evidence="6">
    <location>
        <begin position="457"/>
        <end position="483"/>
    </location>
</feature>
<dbReference type="SUPFAM" id="SSF102114">
    <property type="entry name" value="Radical SAM enzymes"/>
    <property type="match status" value="1"/>
</dbReference>
<keyword evidence="3" id="KW-0479">Metal-binding</keyword>
<evidence type="ECO:0000256" key="2">
    <source>
        <dbReference type="ARBA" id="ARBA00022691"/>
    </source>
</evidence>
<evidence type="ECO:0000259" key="8">
    <source>
        <dbReference type="PROSITE" id="PS51918"/>
    </source>
</evidence>
<feature type="domain" description="Radical SAM core" evidence="8">
    <location>
        <begin position="221"/>
        <end position="475"/>
    </location>
</feature>
<dbReference type="SFLD" id="SFLDG01082">
    <property type="entry name" value="B12-binding_domain_containing"/>
    <property type="match status" value="1"/>
</dbReference>
<feature type="domain" description="B12-binding" evidence="7">
    <location>
        <begin position="17"/>
        <end position="159"/>
    </location>
</feature>
<evidence type="ECO:0000256" key="5">
    <source>
        <dbReference type="ARBA" id="ARBA00023014"/>
    </source>
</evidence>
<evidence type="ECO:0000259" key="7">
    <source>
        <dbReference type="PROSITE" id="PS51332"/>
    </source>
</evidence>
<keyword evidence="10" id="KW-1185">Reference proteome</keyword>
<evidence type="ECO:0000313" key="9">
    <source>
        <dbReference type="EMBL" id="KOG85180.1"/>
    </source>
</evidence>
<dbReference type="Pfam" id="PF02310">
    <property type="entry name" value="B12-binding"/>
    <property type="match status" value="1"/>
</dbReference>
<dbReference type="EMBL" id="LGUT01003585">
    <property type="protein sequence ID" value="KOG85180.1"/>
    <property type="molecule type" value="Genomic_DNA"/>
</dbReference>
<dbReference type="Gene3D" id="3.40.50.280">
    <property type="entry name" value="Cobalamin-binding domain"/>
    <property type="match status" value="1"/>
</dbReference>
<evidence type="ECO:0000313" key="10">
    <source>
        <dbReference type="Proteomes" id="UP000037020"/>
    </source>
</evidence>
<dbReference type="InterPro" id="IPR006158">
    <property type="entry name" value="Cobalamin-bd"/>
</dbReference>
<keyword evidence="2" id="KW-0949">S-adenosyl-L-methionine</keyword>
<comment type="cofactor">
    <cofactor evidence="1">
        <name>[4Fe-4S] cluster</name>
        <dbReference type="ChEBI" id="CHEBI:49883"/>
    </cofactor>
</comment>
<dbReference type="PROSITE" id="PS51332">
    <property type="entry name" value="B12_BINDING"/>
    <property type="match status" value="1"/>
</dbReference>
<accession>A0ABR5IVK2</accession>
<keyword evidence="5" id="KW-0411">Iron-sulfur</keyword>
<evidence type="ECO:0000256" key="1">
    <source>
        <dbReference type="ARBA" id="ARBA00001966"/>
    </source>
</evidence>
<dbReference type="InterPro" id="IPR051198">
    <property type="entry name" value="BchE-like"/>
</dbReference>
<gene>
    <name evidence="9" type="ORF">ADK38_38125</name>
</gene>
<dbReference type="PANTHER" id="PTHR43409">
    <property type="entry name" value="ANAEROBIC MAGNESIUM-PROTOPORPHYRIN IX MONOMETHYL ESTER CYCLASE-RELATED"/>
    <property type="match status" value="1"/>
</dbReference>
<dbReference type="InterPro" id="IPR058240">
    <property type="entry name" value="rSAM_sf"/>
</dbReference>
<feature type="compositionally biased region" description="Low complexity" evidence="6">
    <location>
        <begin position="463"/>
        <end position="483"/>
    </location>
</feature>
<dbReference type="SFLD" id="SFLDS00029">
    <property type="entry name" value="Radical_SAM"/>
    <property type="match status" value="1"/>
</dbReference>
<protein>
    <submittedName>
        <fullName evidence="9">Uncharacterized protein</fullName>
    </submittedName>
</protein>
<comment type="caution">
    <text evidence="9">The sequence shown here is derived from an EMBL/GenBank/DDBJ whole genome shotgun (WGS) entry which is preliminary data.</text>
</comment>
<dbReference type="InterPro" id="IPR006638">
    <property type="entry name" value="Elp3/MiaA/NifB-like_rSAM"/>
</dbReference>
<dbReference type="PROSITE" id="PS51918">
    <property type="entry name" value="RADICAL_SAM"/>
    <property type="match status" value="1"/>
</dbReference>
<proteinExistence type="predicted"/>
<evidence type="ECO:0000256" key="4">
    <source>
        <dbReference type="ARBA" id="ARBA00023004"/>
    </source>
</evidence>
<dbReference type="InterPro" id="IPR007197">
    <property type="entry name" value="rSAM"/>
</dbReference>